<feature type="region of interest" description="Disordered" evidence="1">
    <location>
        <begin position="26"/>
        <end position="77"/>
    </location>
</feature>
<keyword evidence="3" id="KW-1185">Reference proteome</keyword>
<name>A0A101RRB2_9ACTN</name>
<dbReference type="Proteomes" id="UP000054375">
    <property type="component" value="Unassembled WGS sequence"/>
</dbReference>
<feature type="compositionally biased region" description="Basic residues" evidence="1">
    <location>
        <begin position="27"/>
        <end position="37"/>
    </location>
</feature>
<comment type="caution">
    <text evidence="2">The sequence shown here is derived from an EMBL/GenBank/DDBJ whole genome shotgun (WGS) entry which is preliminary data.</text>
</comment>
<evidence type="ECO:0000313" key="2">
    <source>
        <dbReference type="EMBL" id="KUN60289.1"/>
    </source>
</evidence>
<evidence type="ECO:0000313" key="3">
    <source>
        <dbReference type="Proteomes" id="UP000054375"/>
    </source>
</evidence>
<dbReference type="EMBL" id="LMWV01000032">
    <property type="protein sequence ID" value="KUN60289.1"/>
    <property type="molecule type" value="Genomic_DNA"/>
</dbReference>
<accession>A0A101RRB2</accession>
<reference evidence="2 3" key="1">
    <citation type="submission" date="2015-10" db="EMBL/GenBank/DDBJ databases">
        <title>Draft genome sequence of Streptomyces griseorubiginosus DSM 40469, type strain for the species Streptomyces griseorubiginosus.</title>
        <authorList>
            <person name="Ruckert C."/>
            <person name="Winkler A."/>
            <person name="Kalinowski J."/>
            <person name="Kampfer P."/>
            <person name="Glaeser S."/>
        </authorList>
    </citation>
    <scope>NUCLEOTIDE SEQUENCE [LARGE SCALE GENOMIC DNA]</scope>
    <source>
        <strain evidence="2 3">DSM 40469</strain>
    </source>
</reference>
<evidence type="ECO:0000256" key="1">
    <source>
        <dbReference type="SAM" id="MobiDB-lite"/>
    </source>
</evidence>
<proteinExistence type="predicted"/>
<protein>
    <submittedName>
        <fullName evidence="2">Uncharacterized protein</fullName>
    </submittedName>
</protein>
<sequence length="164" mass="17340">MHSRGRVLRFTAVMAAVVLALTGFSSGRHHSSGRHKSSHSDSDGGGGCSSSRQDHDSYSTSGGSGGGSSSSRTRVLRDGSVRLVRCATRTDPYATAEVTNPNSRAGTFKVSFSFEDKDGHLLSVEYPDVTVPAKGTETVRVKASAALLTRLDHCQVEPEADRVS</sequence>
<organism evidence="2 3">
    <name type="scientific">Streptomyces griseorubiginosus</name>
    <dbReference type="NCBI Taxonomy" id="67304"/>
    <lineage>
        <taxon>Bacteria</taxon>
        <taxon>Bacillati</taxon>
        <taxon>Actinomycetota</taxon>
        <taxon>Actinomycetes</taxon>
        <taxon>Kitasatosporales</taxon>
        <taxon>Streptomycetaceae</taxon>
        <taxon>Streptomyces</taxon>
    </lineage>
</organism>
<gene>
    <name evidence="2" type="ORF">AQJ54_38120</name>
</gene>
<dbReference type="AlphaFoldDB" id="A0A101RRB2"/>
<dbReference type="RefSeq" id="WP_062245582.1">
    <property type="nucleotide sequence ID" value="NZ_JBPJFL010000002.1"/>
</dbReference>